<evidence type="ECO:0000313" key="1">
    <source>
        <dbReference type="EMBL" id="TRW47592.1"/>
    </source>
</evidence>
<dbReference type="Gene3D" id="3.30.1330.40">
    <property type="entry name" value="RutC-like"/>
    <property type="match status" value="1"/>
</dbReference>
<dbReference type="CDD" id="cd00448">
    <property type="entry name" value="YjgF_YER057c_UK114_family"/>
    <property type="match status" value="1"/>
</dbReference>
<evidence type="ECO:0000313" key="2">
    <source>
        <dbReference type="Proteomes" id="UP000318693"/>
    </source>
</evidence>
<dbReference type="RefSeq" id="WP_143416546.1">
    <property type="nucleotide sequence ID" value="NZ_VJXR01000001.1"/>
</dbReference>
<dbReference type="InterPro" id="IPR035959">
    <property type="entry name" value="RutC-like_sf"/>
</dbReference>
<comment type="caution">
    <text evidence="1">The sequence shown here is derived from an EMBL/GenBank/DDBJ whole genome shotgun (WGS) entry which is preliminary data.</text>
</comment>
<gene>
    <name evidence="1" type="ORF">FJ693_00330</name>
</gene>
<dbReference type="Pfam" id="PF01042">
    <property type="entry name" value="Ribonuc_L-PSP"/>
    <property type="match status" value="1"/>
</dbReference>
<dbReference type="GO" id="GO:0019239">
    <property type="term" value="F:deaminase activity"/>
    <property type="evidence" value="ECO:0007669"/>
    <property type="project" value="TreeGrafter"/>
</dbReference>
<name>A0A552WXQ3_9MICO</name>
<accession>A0A552WXQ3</accession>
<dbReference type="AlphaFoldDB" id="A0A552WXQ3"/>
<dbReference type="SUPFAM" id="SSF55298">
    <property type="entry name" value="YjgF-like"/>
    <property type="match status" value="1"/>
</dbReference>
<protein>
    <submittedName>
        <fullName evidence="1">RidA family protein</fullName>
    </submittedName>
</protein>
<organism evidence="1 2">
    <name type="scientific">Georgenia yuyongxinii</name>
    <dbReference type="NCBI Taxonomy" id="2589797"/>
    <lineage>
        <taxon>Bacteria</taxon>
        <taxon>Bacillati</taxon>
        <taxon>Actinomycetota</taxon>
        <taxon>Actinomycetes</taxon>
        <taxon>Micrococcales</taxon>
        <taxon>Bogoriellaceae</taxon>
        <taxon>Georgenia</taxon>
    </lineage>
</organism>
<dbReference type="PANTHER" id="PTHR11803:SF39">
    <property type="entry name" value="2-IMINOBUTANOATE_2-IMINOPROPANOATE DEAMINASE"/>
    <property type="match status" value="1"/>
</dbReference>
<dbReference type="GO" id="GO:0005829">
    <property type="term" value="C:cytosol"/>
    <property type="evidence" value="ECO:0007669"/>
    <property type="project" value="TreeGrafter"/>
</dbReference>
<keyword evidence="2" id="KW-1185">Reference proteome</keyword>
<sequence length="132" mass="14727">MRRIIQVANGPQYDETYPLSQGVETETFVFANGMAFDNDTRTRMAEAVTIADETRIVMESIGSVLADAGATIDDIVKTTVYLSERSYYDEMNSVYKTYWQPGQYPTRATVYVGIGSQCRVEIDVVAVKGTSR</sequence>
<proteinExistence type="predicted"/>
<dbReference type="EMBL" id="VJXR01000001">
    <property type="protein sequence ID" value="TRW47592.1"/>
    <property type="molecule type" value="Genomic_DNA"/>
</dbReference>
<dbReference type="PANTHER" id="PTHR11803">
    <property type="entry name" value="2-IMINOBUTANOATE/2-IMINOPROPANOATE DEAMINASE RIDA"/>
    <property type="match status" value="1"/>
</dbReference>
<dbReference type="InterPro" id="IPR006175">
    <property type="entry name" value="YjgF/YER057c/UK114"/>
</dbReference>
<reference evidence="1 2" key="1">
    <citation type="submission" date="2019-07" db="EMBL/GenBank/DDBJ databases">
        <title>Georgenia wutianyii sp. nov. and Georgenia *** sp. nov. isolated from plateau pika (Ochotona curzoniae) in the Qinghai-Tibet plateau of China.</title>
        <authorList>
            <person name="Tian Z."/>
        </authorList>
    </citation>
    <scope>NUCLEOTIDE SEQUENCE [LARGE SCALE GENOMIC DNA]</scope>
    <source>
        <strain evidence="1 2">Z446</strain>
    </source>
</reference>
<dbReference type="Proteomes" id="UP000318693">
    <property type="component" value="Unassembled WGS sequence"/>
</dbReference>